<dbReference type="EMBL" id="MRVG01000005">
    <property type="protein sequence ID" value="PMB68408.1"/>
    <property type="molecule type" value="Genomic_DNA"/>
</dbReference>
<protein>
    <recommendedName>
        <fullName evidence="3">C6 transcription factor</fullName>
    </recommendedName>
</protein>
<proteinExistence type="predicted"/>
<dbReference type="AlphaFoldDB" id="A0A2N6NMA7"/>
<evidence type="ECO:0008006" key="3">
    <source>
        <dbReference type="Google" id="ProtNLM"/>
    </source>
</evidence>
<evidence type="ECO:0000313" key="2">
    <source>
        <dbReference type="Proteomes" id="UP000235728"/>
    </source>
</evidence>
<dbReference type="Proteomes" id="UP000235728">
    <property type="component" value="Unassembled WGS sequence"/>
</dbReference>
<gene>
    <name evidence="1" type="ORF">BM221_004986</name>
</gene>
<reference evidence="1 2" key="1">
    <citation type="journal article" date="2016" name="Appl. Microbiol. Biotechnol.">
        <title>Characterization of T-DNA insertion mutants with decreased virulence in the entomopathogenic fungus Beauveria bassiana JEF-007.</title>
        <authorList>
            <person name="Kim S."/>
            <person name="Lee S.J."/>
            <person name="Nai Y.S."/>
            <person name="Yu J.S."/>
            <person name="Lee M.R."/>
            <person name="Yang Y.T."/>
            <person name="Kim J.S."/>
        </authorList>
    </citation>
    <scope>NUCLEOTIDE SEQUENCE [LARGE SCALE GENOMIC DNA]</scope>
    <source>
        <strain evidence="1 2">JEF-007</strain>
    </source>
</reference>
<evidence type="ECO:0000313" key="1">
    <source>
        <dbReference type="EMBL" id="PMB68408.1"/>
    </source>
</evidence>
<name>A0A2N6NMA7_BEABA</name>
<organism evidence="1 2">
    <name type="scientific">Beauveria bassiana</name>
    <name type="common">White muscardine disease fungus</name>
    <name type="synonym">Tritirachium shiotae</name>
    <dbReference type="NCBI Taxonomy" id="176275"/>
    <lineage>
        <taxon>Eukaryota</taxon>
        <taxon>Fungi</taxon>
        <taxon>Dikarya</taxon>
        <taxon>Ascomycota</taxon>
        <taxon>Pezizomycotina</taxon>
        <taxon>Sordariomycetes</taxon>
        <taxon>Hypocreomycetidae</taxon>
        <taxon>Hypocreales</taxon>
        <taxon>Cordycipitaceae</taxon>
        <taxon>Beauveria</taxon>
    </lineage>
</organism>
<accession>A0A2N6NMA7</accession>
<comment type="caution">
    <text evidence="1">The sequence shown here is derived from an EMBL/GenBank/DDBJ whole genome shotgun (WGS) entry which is preliminary data.</text>
</comment>
<sequence length="243" mass="26694">MHLRLEYCMVRMFIGRIFILPQDGPLDSGNRSTPSSDTVSRSPRSTLVHDCAEAALSVIDACRVISRSVGLARASYTEFSSCRAALLVITTQCLTQNTDRFRQALRDGVVMLKDMSSGSQSWHSEASLIEAFERAIASMNTRHPGSSGTAGSKESDYAKFKKWEQMVQKHPSAPESTTSIVASEDMAPLAGQGWRPTEAAWREDHLLMPSCTPFFGVDGNFASFPESLDELPSFLDTNFQGSL</sequence>
<dbReference type="OMA" id="REDHLLM"/>